<dbReference type="PANTHER" id="PTHR33048:SF134">
    <property type="entry name" value="INTEGRAL MEMBRANE PROTEIN"/>
    <property type="match status" value="1"/>
</dbReference>
<feature type="region of interest" description="Disordered" evidence="6">
    <location>
        <begin position="350"/>
        <end position="383"/>
    </location>
</feature>
<comment type="similarity">
    <text evidence="5">Belongs to the SAT4 family.</text>
</comment>
<comment type="subcellular location">
    <subcellularLocation>
        <location evidence="1">Membrane</location>
        <topology evidence="1">Multi-pass membrane protein</topology>
    </subcellularLocation>
</comment>
<accession>A0A4P7MWK5</accession>
<dbReference type="Proteomes" id="UP000294847">
    <property type="component" value="Chromosome 1"/>
</dbReference>
<reference evidence="9 10" key="1">
    <citation type="journal article" date="2019" name="Mol. Biol. Evol.">
        <title>Blast fungal genomes show frequent chromosomal changes, gene gains and losses, and effector gene turnover.</title>
        <authorList>
            <person name="Gomez Luciano L.B."/>
            <person name="Jason Tsai I."/>
            <person name="Chuma I."/>
            <person name="Tosa Y."/>
            <person name="Chen Y.H."/>
            <person name="Li J.Y."/>
            <person name="Li M.Y."/>
            <person name="Jade Lu M.Y."/>
            <person name="Nakayashiki H."/>
            <person name="Li W.H."/>
        </authorList>
    </citation>
    <scope>NUCLEOTIDE SEQUENCE [LARGE SCALE GENOMIC DNA]</scope>
    <source>
        <strain evidence="9">MZ5-1-6</strain>
    </source>
</reference>
<dbReference type="EMBL" id="CP034204">
    <property type="protein sequence ID" value="QBZ54353.1"/>
    <property type="molecule type" value="Genomic_DNA"/>
</dbReference>
<dbReference type="GO" id="GO:0016020">
    <property type="term" value="C:membrane"/>
    <property type="evidence" value="ECO:0007669"/>
    <property type="project" value="UniProtKB-SubCell"/>
</dbReference>
<sequence>MQFSKDLKLALYTTAISLLAVTGLLVGLRTRVQISLAGLRTDDGVIPQTREYTNLQFVGLKQISNAILCIFSIACASASLGTETVDKNSENYTKQIRFGTVCLISFSLGMALVKCFFAMLHLRLFPSRYVRILNRCIIVYVLCQSTEEIVATIFRCQPVAKTGKPGMEGACVDTKVVWWVGFLSNLCTDCVLFLEPIPFIWGLRFMSNTKKISISFMLSLGILLVCHRHLPMVDKLSLKLTIQASVCIISVKRVAVTAKTTIDDGIFAEPLLWSIAELSALIICSCIPAARKTLCRLPWFKRASRFGPKRRLGRAGRYNNMAVFYAPRLLFNRRVRYGRSLHGNGGDADIEAGACPDRPRVDEESNKYDGPMDITIGTEDSDSPKVEAPNVVAIRCEVRTSSLYNVNYKLKV</sequence>
<dbReference type="InterPro" id="IPR052337">
    <property type="entry name" value="SAT4-like"/>
</dbReference>
<organism evidence="9 10">
    <name type="scientific">Pyricularia oryzae</name>
    <name type="common">Rice blast fungus</name>
    <name type="synonym">Magnaporthe oryzae</name>
    <dbReference type="NCBI Taxonomy" id="318829"/>
    <lineage>
        <taxon>Eukaryota</taxon>
        <taxon>Fungi</taxon>
        <taxon>Dikarya</taxon>
        <taxon>Ascomycota</taxon>
        <taxon>Pezizomycotina</taxon>
        <taxon>Sordariomycetes</taxon>
        <taxon>Sordariomycetidae</taxon>
        <taxon>Magnaporthales</taxon>
        <taxon>Pyriculariaceae</taxon>
        <taxon>Pyricularia</taxon>
    </lineage>
</organism>
<evidence type="ECO:0000256" key="2">
    <source>
        <dbReference type="ARBA" id="ARBA00022692"/>
    </source>
</evidence>
<keyword evidence="4 7" id="KW-0472">Membrane</keyword>
<evidence type="ECO:0000256" key="5">
    <source>
        <dbReference type="ARBA" id="ARBA00038359"/>
    </source>
</evidence>
<dbReference type="InterPro" id="IPR049326">
    <property type="entry name" value="Rhodopsin_dom_fungi"/>
</dbReference>
<feature type="transmembrane region" description="Helical" evidence="7">
    <location>
        <begin position="9"/>
        <end position="28"/>
    </location>
</feature>
<evidence type="ECO:0000313" key="9">
    <source>
        <dbReference type="EMBL" id="QBZ54353.1"/>
    </source>
</evidence>
<evidence type="ECO:0000256" key="7">
    <source>
        <dbReference type="SAM" id="Phobius"/>
    </source>
</evidence>
<keyword evidence="3 7" id="KW-1133">Transmembrane helix</keyword>
<feature type="domain" description="Rhodopsin" evidence="8">
    <location>
        <begin position="63"/>
        <end position="294"/>
    </location>
</feature>
<evidence type="ECO:0000256" key="6">
    <source>
        <dbReference type="SAM" id="MobiDB-lite"/>
    </source>
</evidence>
<evidence type="ECO:0000256" key="1">
    <source>
        <dbReference type="ARBA" id="ARBA00004141"/>
    </source>
</evidence>
<feature type="transmembrane region" description="Helical" evidence="7">
    <location>
        <begin position="101"/>
        <end position="122"/>
    </location>
</feature>
<feature type="compositionally biased region" description="Basic and acidic residues" evidence="6">
    <location>
        <begin position="357"/>
        <end position="367"/>
    </location>
</feature>
<dbReference type="PANTHER" id="PTHR33048">
    <property type="entry name" value="PTH11-LIKE INTEGRAL MEMBRANE PROTEIN (AFU_ORTHOLOGUE AFUA_5G11245)"/>
    <property type="match status" value="1"/>
</dbReference>
<evidence type="ECO:0000256" key="3">
    <source>
        <dbReference type="ARBA" id="ARBA00022989"/>
    </source>
</evidence>
<gene>
    <name evidence="9" type="ORF">PoMZ_10050</name>
</gene>
<keyword evidence="2 7" id="KW-0812">Transmembrane</keyword>
<dbReference type="AlphaFoldDB" id="A0A4P7MWK5"/>
<dbReference type="Pfam" id="PF20684">
    <property type="entry name" value="Fung_rhodopsin"/>
    <property type="match status" value="1"/>
</dbReference>
<evidence type="ECO:0000313" key="10">
    <source>
        <dbReference type="Proteomes" id="UP000294847"/>
    </source>
</evidence>
<name>A0A4P7MWK5_PYROR</name>
<proteinExistence type="inferred from homology"/>
<evidence type="ECO:0000256" key="4">
    <source>
        <dbReference type="ARBA" id="ARBA00023136"/>
    </source>
</evidence>
<evidence type="ECO:0000259" key="8">
    <source>
        <dbReference type="Pfam" id="PF20684"/>
    </source>
</evidence>
<protein>
    <recommendedName>
        <fullName evidence="8">Rhodopsin domain-containing protein</fullName>
    </recommendedName>
</protein>